<evidence type="ECO:0000259" key="2">
    <source>
        <dbReference type="Pfam" id="PF01575"/>
    </source>
</evidence>
<evidence type="ECO:0000313" key="4">
    <source>
        <dbReference type="Proteomes" id="UP000269289"/>
    </source>
</evidence>
<dbReference type="EMBL" id="RFFI01000007">
    <property type="protein sequence ID" value="RMI13949.1"/>
    <property type="molecule type" value="Genomic_DNA"/>
</dbReference>
<accession>A0A3M2JJV3</accession>
<reference evidence="3 4" key="1">
    <citation type="submission" date="2018-10" db="EMBL/GenBank/DDBJ databases">
        <title>Isolation, diversity and antifungal activity of actinobacteria from wheat.</title>
        <authorList>
            <person name="Han C."/>
        </authorList>
    </citation>
    <scope>NUCLEOTIDE SEQUENCE [LARGE SCALE GENOMIC DNA]</scope>
    <source>
        <strain evidence="3 4">NEAU-YY56</strain>
    </source>
</reference>
<dbReference type="PRINTS" id="PR01483">
    <property type="entry name" value="FASYNTHASE"/>
</dbReference>
<proteinExistence type="inferred from homology"/>
<dbReference type="Proteomes" id="UP000269289">
    <property type="component" value="Unassembled WGS sequence"/>
</dbReference>
<comment type="caution">
    <text evidence="3">The sequence shown here is derived from an EMBL/GenBank/DDBJ whole genome shotgun (WGS) entry which is preliminary data.</text>
</comment>
<evidence type="ECO:0000256" key="1">
    <source>
        <dbReference type="ARBA" id="ARBA00005254"/>
    </source>
</evidence>
<sequence>MSAPDPARSEERLATSPALGGLYARAGLAAARDAVTAPVRRVLGGTGDEPADLPVRTLRLDDLRPDPAHLTAYQHLLGEPAADALPAGYLHVLAFPLTTALLVRPDFPLPALGMVHLSNRVELREPVRLGDRLDIRAWAQDLRPHPTGTQVDLVAEVRRHGAASGSPAAWHGVSTYLARGVRLGDQAGDTARPARERFEAPLPTGRWALDAGVGRRYAAVSGDANPIHLHPLSARALGFPRAIAHGMYTAARALADVGARRGDTYAWDVDFAAPVLLPSTPVVRVAPADDGWDVTAWDARRGRLHLRTRVRPLG</sequence>
<gene>
    <name evidence="3" type="ORF">EBM89_02315</name>
</gene>
<evidence type="ECO:0000313" key="3">
    <source>
        <dbReference type="EMBL" id="RMI13949.1"/>
    </source>
</evidence>
<organism evidence="3 4">
    <name type="scientific">Cellulomonas triticagri</name>
    <dbReference type="NCBI Taxonomy" id="2483352"/>
    <lineage>
        <taxon>Bacteria</taxon>
        <taxon>Bacillati</taxon>
        <taxon>Actinomycetota</taxon>
        <taxon>Actinomycetes</taxon>
        <taxon>Micrococcales</taxon>
        <taxon>Cellulomonadaceae</taxon>
        <taxon>Cellulomonas</taxon>
    </lineage>
</organism>
<dbReference type="InterPro" id="IPR029069">
    <property type="entry name" value="HotDog_dom_sf"/>
</dbReference>
<dbReference type="GO" id="GO:0006633">
    <property type="term" value="P:fatty acid biosynthetic process"/>
    <property type="evidence" value="ECO:0007669"/>
    <property type="project" value="InterPro"/>
</dbReference>
<dbReference type="PANTHER" id="PTHR43841:SF3">
    <property type="entry name" value="(3R)-HYDROXYACYL-ACP DEHYDRATASE SUBUNIT HADB"/>
    <property type="match status" value="1"/>
</dbReference>
<feature type="domain" description="MaoC-like" evidence="2">
    <location>
        <begin position="215"/>
        <end position="285"/>
    </location>
</feature>
<dbReference type="RefSeq" id="WP_122147845.1">
    <property type="nucleotide sequence ID" value="NZ_RFFI01000007.1"/>
</dbReference>
<dbReference type="GO" id="GO:0004312">
    <property type="term" value="F:fatty acid synthase activity"/>
    <property type="evidence" value="ECO:0007669"/>
    <property type="project" value="InterPro"/>
</dbReference>
<dbReference type="AlphaFoldDB" id="A0A3M2JJV3"/>
<dbReference type="OrthoDB" id="9774179at2"/>
<dbReference type="PANTHER" id="PTHR43841">
    <property type="entry name" value="3-HYDROXYACYL-THIOESTER DEHYDRATASE HTDX-RELATED"/>
    <property type="match status" value="1"/>
</dbReference>
<dbReference type="Pfam" id="PF01575">
    <property type="entry name" value="MaoC_dehydratas"/>
    <property type="match status" value="1"/>
</dbReference>
<protein>
    <recommendedName>
        <fullName evidence="2">MaoC-like domain-containing protein</fullName>
    </recommendedName>
</protein>
<dbReference type="InterPro" id="IPR002539">
    <property type="entry name" value="MaoC-like_dom"/>
</dbReference>
<keyword evidence="4" id="KW-1185">Reference proteome</keyword>
<dbReference type="SUPFAM" id="SSF54637">
    <property type="entry name" value="Thioesterase/thiol ester dehydrase-isomerase"/>
    <property type="match status" value="2"/>
</dbReference>
<dbReference type="GO" id="GO:0005835">
    <property type="term" value="C:fatty acid synthase complex"/>
    <property type="evidence" value="ECO:0007669"/>
    <property type="project" value="InterPro"/>
</dbReference>
<dbReference type="Gene3D" id="3.10.129.10">
    <property type="entry name" value="Hotdog Thioesterase"/>
    <property type="match status" value="1"/>
</dbReference>
<comment type="similarity">
    <text evidence="1">Belongs to the enoyl-CoA hydratase/isomerase family.</text>
</comment>
<dbReference type="InterPro" id="IPR003965">
    <property type="entry name" value="Fatty_acid_synthase"/>
</dbReference>
<name>A0A3M2JJV3_9CELL</name>